<dbReference type="RefSeq" id="WP_119765608.1">
    <property type="nucleotide sequence ID" value="NZ_QYUJ01000014.1"/>
</dbReference>
<evidence type="ECO:0000313" key="3">
    <source>
        <dbReference type="Proteomes" id="UP000286287"/>
    </source>
</evidence>
<keyword evidence="3" id="KW-1185">Reference proteome</keyword>
<proteinExistence type="predicted"/>
<dbReference type="Proteomes" id="UP000286287">
    <property type="component" value="Unassembled WGS sequence"/>
</dbReference>
<keyword evidence="1" id="KW-0812">Transmembrane</keyword>
<dbReference type="AlphaFoldDB" id="A0A418VA14"/>
<reference evidence="2 3" key="1">
    <citation type="submission" date="2018-09" db="EMBL/GenBank/DDBJ databases">
        <authorList>
            <person name="Zhu H."/>
        </authorList>
    </citation>
    <scope>NUCLEOTIDE SEQUENCE [LARGE SCALE GENOMIC DNA]</scope>
    <source>
        <strain evidence="2 3">K2S05-167</strain>
    </source>
</reference>
<organism evidence="2 3">
    <name type="scientific">Deinococcus cavernae</name>
    <dbReference type="NCBI Taxonomy" id="2320857"/>
    <lineage>
        <taxon>Bacteria</taxon>
        <taxon>Thermotogati</taxon>
        <taxon>Deinococcota</taxon>
        <taxon>Deinococci</taxon>
        <taxon>Deinococcales</taxon>
        <taxon>Deinococcaceae</taxon>
        <taxon>Deinococcus</taxon>
    </lineage>
</organism>
<evidence type="ECO:0000313" key="2">
    <source>
        <dbReference type="EMBL" id="RJF72968.1"/>
    </source>
</evidence>
<keyword evidence="1" id="KW-1133">Transmembrane helix</keyword>
<accession>A0A418VA14</accession>
<feature type="transmembrane region" description="Helical" evidence="1">
    <location>
        <begin position="7"/>
        <end position="28"/>
    </location>
</feature>
<comment type="caution">
    <text evidence="2">The sequence shown here is derived from an EMBL/GenBank/DDBJ whole genome shotgun (WGS) entry which is preliminary data.</text>
</comment>
<sequence>MDKYSSYVIVVYAVTLLLLLGYLAWMWLRLNNLPKDDL</sequence>
<protein>
    <submittedName>
        <fullName evidence="2">Heme exporter protein CcmD</fullName>
    </submittedName>
</protein>
<gene>
    <name evidence="2" type="primary">ccmD</name>
    <name evidence="2" type="ORF">D3875_16880</name>
</gene>
<dbReference type="EMBL" id="QYUJ01000014">
    <property type="protein sequence ID" value="RJF72968.1"/>
    <property type="molecule type" value="Genomic_DNA"/>
</dbReference>
<keyword evidence="1" id="KW-0472">Membrane</keyword>
<name>A0A418VA14_9DEIO</name>
<evidence type="ECO:0000256" key="1">
    <source>
        <dbReference type="SAM" id="Phobius"/>
    </source>
</evidence>